<organism evidence="1 2">
    <name type="scientific">Monilinia fructicola</name>
    <name type="common">Brown rot fungus</name>
    <name type="synonym">Ciboria fructicola</name>
    <dbReference type="NCBI Taxonomy" id="38448"/>
    <lineage>
        <taxon>Eukaryota</taxon>
        <taxon>Fungi</taxon>
        <taxon>Dikarya</taxon>
        <taxon>Ascomycota</taxon>
        <taxon>Pezizomycotina</taxon>
        <taxon>Leotiomycetes</taxon>
        <taxon>Helotiales</taxon>
        <taxon>Sclerotiniaceae</taxon>
        <taxon>Monilinia</taxon>
    </lineage>
</organism>
<proteinExistence type="predicted"/>
<protein>
    <submittedName>
        <fullName evidence="1">Uncharacterized protein</fullName>
    </submittedName>
</protein>
<evidence type="ECO:0000313" key="1">
    <source>
        <dbReference type="EMBL" id="KAA8565039.1"/>
    </source>
</evidence>
<dbReference type="AlphaFoldDB" id="A0A5M9JAX5"/>
<keyword evidence="2" id="KW-1185">Reference proteome</keyword>
<dbReference type="Proteomes" id="UP000322873">
    <property type="component" value="Unassembled WGS sequence"/>
</dbReference>
<gene>
    <name evidence="1" type="ORF">EYC84_010802</name>
</gene>
<evidence type="ECO:0000313" key="2">
    <source>
        <dbReference type="Proteomes" id="UP000322873"/>
    </source>
</evidence>
<sequence length="69" mass="8242">MHIKISTDPPCVRTVVDGGTYFKIIFSFLFHYPHIILNLHPFSHDLTITETTFVHNYFTFRLFYIHLLN</sequence>
<accession>A0A5M9JAX5</accession>
<comment type="caution">
    <text evidence="1">The sequence shown here is derived from an EMBL/GenBank/DDBJ whole genome shotgun (WGS) entry which is preliminary data.</text>
</comment>
<dbReference type="EMBL" id="VICG01000014">
    <property type="protein sequence ID" value="KAA8565039.1"/>
    <property type="molecule type" value="Genomic_DNA"/>
</dbReference>
<reference evidence="1 2" key="1">
    <citation type="submission" date="2019-06" db="EMBL/GenBank/DDBJ databases">
        <title>Genome Sequence of the Brown Rot Fungal Pathogen Monilinia fructicola.</title>
        <authorList>
            <person name="De Miccolis Angelini R.M."/>
            <person name="Landi L."/>
            <person name="Abate D."/>
            <person name="Pollastro S."/>
            <person name="Romanazzi G."/>
            <person name="Faretra F."/>
        </authorList>
    </citation>
    <scope>NUCLEOTIDE SEQUENCE [LARGE SCALE GENOMIC DNA]</scope>
    <source>
        <strain evidence="1 2">Mfrc123</strain>
    </source>
</reference>
<name>A0A5M9JAX5_MONFR</name>